<dbReference type="RefSeq" id="WP_102996645.1">
    <property type="nucleotide sequence ID" value="NZ_CP025938.1"/>
</dbReference>
<evidence type="ECO:0000313" key="2">
    <source>
        <dbReference type="Proteomes" id="UP000236592"/>
    </source>
</evidence>
<dbReference type="OrthoDB" id="127805at2"/>
<organism evidence="1 2">
    <name type="scientific">Pseudotamlana carrageenivorans</name>
    <dbReference type="NCBI Taxonomy" id="2069432"/>
    <lineage>
        <taxon>Bacteria</taxon>
        <taxon>Pseudomonadati</taxon>
        <taxon>Bacteroidota</taxon>
        <taxon>Flavobacteriia</taxon>
        <taxon>Flavobacteriales</taxon>
        <taxon>Flavobacteriaceae</taxon>
        <taxon>Pseudotamlana</taxon>
    </lineage>
</organism>
<evidence type="ECO:0000313" key="1">
    <source>
        <dbReference type="EMBL" id="AUS06711.1"/>
    </source>
</evidence>
<sequence>MEKKILHITNGSVLTNFLNELKIEGEFLTWQAMLCEGPTTEKVFSEEFLELRRIHFKKFYDVEVDNELIESELEKLDHPDLYSEIVLWFEYDLFCHINMVAIISLLKQKQMHLPIYLVCSGRVKGSKTLKGLSELSTEQLLAHYHNKVLLTAEDLELARNVWSIYCGIDHNLLKPLIVKSSSFNYLSNCLKAHLERFPDSVSGLNDLERNILKIIHKNKITSKNHLLGYILNYQGFFGYGDLQLTRIIDELSVLYTIKEDHIELNRDGYLALENQLNCAEKIENHIMYGGVKKAAFYFSRSQNKLIKSVHYDD</sequence>
<dbReference type="AlphaFoldDB" id="A0A2I7SLC8"/>
<proteinExistence type="predicted"/>
<reference evidence="2" key="1">
    <citation type="submission" date="2018-01" db="EMBL/GenBank/DDBJ databases">
        <title>Complete genome of Tamlana sp. UJ94.</title>
        <authorList>
            <person name="Jung J."/>
            <person name="Chung D."/>
            <person name="Bae S.S."/>
            <person name="Baek K."/>
        </authorList>
    </citation>
    <scope>NUCLEOTIDE SEQUENCE [LARGE SCALE GENOMIC DNA]</scope>
    <source>
        <strain evidence="2">UJ94</strain>
    </source>
</reference>
<protein>
    <submittedName>
        <fullName evidence="1">DUF1835 domain-containing protein</fullName>
    </submittedName>
</protein>
<dbReference type="KEGG" id="taj:C1A40_15230"/>
<dbReference type="EMBL" id="CP025938">
    <property type="protein sequence ID" value="AUS06711.1"/>
    <property type="molecule type" value="Genomic_DNA"/>
</dbReference>
<accession>A0A2I7SLC8</accession>
<name>A0A2I7SLC8_9FLAO</name>
<keyword evidence="2" id="KW-1185">Reference proteome</keyword>
<gene>
    <name evidence="1" type="ORF">C1A40_15230</name>
</gene>
<dbReference type="Proteomes" id="UP000236592">
    <property type="component" value="Chromosome"/>
</dbReference>